<dbReference type="OrthoDB" id="5597822at2759"/>
<dbReference type="Pfam" id="PF07716">
    <property type="entry name" value="bZIP_2"/>
    <property type="match status" value="1"/>
</dbReference>
<protein>
    <recommendedName>
        <fullName evidence="2">BZIP domain-containing protein</fullName>
    </recommendedName>
</protein>
<dbReference type="InterPro" id="IPR004827">
    <property type="entry name" value="bZIP"/>
</dbReference>
<reference evidence="3 4" key="1">
    <citation type="submission" date="2009-11" db="EMBL/GenBank/DDBJ databases">
        <title>Annotation of Allomyces macrogynus ATCC 38327.</title>
        <authorList>
            <consortium name="The Broad Institute Genome Sequencing Platform"/>
            <person name="Russ C."/>
            <person name="Cuomo C."/>
            <person name="Burger G."/>
            <person name="Gray M.W."/>
            <person name="Holland P.W.H."/>
            <person name="King N."/>
            <person name="Lang F.B.F."/>
            <person name="Roger A.J."/>
            <person name="Ruiz-Trillo I."/>
            <person name="Young S.K."/>
            <person name="Zeng Q."/>
            <person name="Gargeya S."/>
            <person name="Fitzgerald M."/>
            <person name="Haas B."/>
            <person name="Abouelleil A."/>
            <person name="Alvarado L."/>
            <person name="Arachchi H.M."/>
            <person name="Berlin A."/>
            <person name="Chapman S.B."/>
            <person name="Gearin G."/>
            <person name="Goldberg J."/>
            <person name="Griggs A."/>
            <person name="Gujja S."/>
            <person name="Hansen M."/>
            <person name="Heiman D."/>
            <person name="Howarth C."/>
            <person name="Larimer J."/>
            <person name="Lui A."/>
            <person name="MacDonald P.J.P."/>
            <person name="McCowen C."/>
            <person name="Montmayeur A."/>
            <person name="Murphy C."/>
            <person name="Neiman D."/>
            <person name="Pearson M."/>
            <person name="Priest M."/>
            <person name="Roberts A."/>
            <person name="Saif S."/>
            <person name="Shea T."/>
            <person name="Sisk P."/>
            <person name="Stolte C."/>
            <person name="Sykes S."/>
            <person name="Wortman J."/>
            <person name="Nusbaum C."/>
            <person name="Birren B."/>
        </authorList>
    </citation>
    <scope>NUCLEOTIDE SEQUENCE [LARGE SCALE GENOMIC DNA]</scope>
    <source>
        <strain evidence="3 4">ATCC 38327</strain>
    </source>
</reference>
<gene>
    <name evidence="3" type="ORF">AMAG_06482</name>
</gene>
<evidence type="ECO:0000313" key="4">
    <source>
        <dbReference type="Proteomes" id="UP000054350"/>
    </source>
</evidence>
<feature type="region of interest" description="Disordered" evidence="1">
    <location>
        <begin position="524"/>
        <end position="549"/>
    </location>
</feature>
<feature type="region of interest" description="Disordered" evidence="1">
    <location>
        <begin position="212"/>
        <end position="237"/>
    </location>
</feature>
<dbReference type="CDD" id="cd12193">
    <property type="entry name" value="bZIP_GCN4"/>
    <property type="match status" value="1"/>
</dbReference>
<dbReference type="PROSITE" id="PS00036">
    <property type="entry name" value="BZIP_BASIC"/>
    <property type="match status" value="1"/>
</dbReference>
<feature type="region of interest" description="Disordered" evidence="1">
    <location>
        <begin position="157"/>
        <end position="196"/>
    </location>
</feature>
<dbReference type="EMBL" id="GG745338">
    <property type="protein sequence ID" value="KNE61676.1"/>
    <property type="molecule type" value="Genomic_DNA"/>
</dbReference>
<dbReference type="VEuPathDB" id="FungiDB:AMAG_06482"/>
<dbReference type="SMART" id="SM00338">
    <property type="entry name" value="BRLZ"/>
    <property type="match status" value="1"/>
</dbReference>
<dbReference type="AlphaFoldDB" id="A0A0L0SGN6"/>
<evidence type="ECO:0000256" key="1">
    <source>
        <dbReference type="SAM" id="MobiDB-lite"/>
    </source>
</evidence>
<dbReference type="SUPFAM" id="SSF57959">
    <property type="entry name" value="Leucine zipper domain"/>
    <property type="match status" value="1"/>
</dbReference>
<feature type="compositionally biased region" description="Pro residues" evidence="1">
    <location>
        <begin position="365"/>
        <end position="385"/>
    </location>
</feature>
<feature type="region of interest" description="Disordered" evidence="1">
    <location>
        <begin position="266"/>
        <end position="309"/>
    </location>
</feature>
<proteinExistence type="predicted"/>
<sequence>MLAGCGQITRGVVRAVGHTGGRCRKRSSVWSRQTRGAALFDLARRRVRGLATPPLAPAEIDAEVTPARATAAAPVLVPHWAHGGTSFASLVTASSLLSAAAADSGDDDDLLSSPARMPPSHAPVVVNGPIAPPLPARDQASLPLSAFNMSQHVTALSSPAARRTVPWTGNNAQPGHRGGDEDDVEDDDEGGHHDEDDELVGEALTPVLAAAAMSSPPPPAASRMHHHRGAQHQQHHLASTVTTVTTTVPPPPPPAPPRGMHFGLDTDDDDDDPLARADPMDAAQGLMPISNVRAQSRRGSRATSAAGSLRRSMLMPEAFQDLYSPTAAFPPEATGEYTAYAGGEYGMPAQQHAYASSALGAPFLAGPPVPAPPPPPAQTVTPPPSQSTAAAAAAGHAHAHLFRPNGYAFPAAAPTAGDAPPPSRSASRSSTTTSTAAPVLIPSVTKKSTTLCKSLPPVLSYPSNLIPLDAPIQHKAPSTAASASATAAPSTPARRGAAASGARNVHGMAELAAADADAESTIDLATSPVRSGPARKRARRAAAATATAPTTLPARSAAAAAAASASAIPETHPDLVDLDSMDPRDAKRIRNTLSARKSRARKAAKITYLEQRVNALEEMVARANDRIRWFHAELMKFEVEVPHEMMVLEDVMAGVAMDLDGE</sequence>
<evidence type="ECO:0000313" key="3">
    <source>
        <dbReference type="EMBL" id="KNE61676.1"/>
    </source>
</evidence>
<dbReference type="Proteomes" id="UP000054350">
    <property type="component" value="Unassembled WGS sequence"/>
</dbReference>
<name>A0A0L0SGN6_ALLM3</name>
<feature type="compositionally biased region" description="Acidic residues" evidence="1">
    <location>
        <begin position="180"/>
        <end position="196"/>
    </location>
</feature>
<dbReference type="InterPro" id="IPR046347">
    <property type="entry name" value="bZIP_sf"/>
</dbReference>
<organism evidence="3 4">
    <name type="scientific">Allomyces macrogynus (strain ATCC 38327)</name>
    <name type="common">Allomyces javanicus var. macrogynus</name>
    <dbReference type="NCBI Taxonomy" id="578462"/>
    <lineage>
        <taxon>Eukaryota</taxon>
        <taxon>Fungi</taxon>
        <taxon>Fungi incertae sedis</taxon>
        <taxon>Blastocladiomycota</taxon>
        <taxon>Blastocladiomycetes</taxon>
        <taxon>Blastocladiales</taxon>
        <taxon>Blastocladiaceae</taxon>
        <taxon>Allomyces</taxon>
    </lineage>
</organism>
<keyword evidence="4" id="KW-1185">Reference proteome</keyword>
<evidence type="ECO:0000259" key="2">
    <source>
        <dbReference type="PROSITE" id="PS00036"/>
    </source>
</evidence>
<feature type="compositionally biased region" description="Basic residues" evidence="1">
    <location>
        <begin position="223"/>
        <end position="235"/>
    </location>
</feature>
<feature type="domain" description="BZIP" evidence="2">
    <location>
        <begin position="587"/>
        <end position="601"/>
    </location>
</feature>
<dbReference type="GO" id="GO:0003700">
    <property type="term" value="F:DNA-binding transcription factor activity"/>
    <property type="evidence" value="ECO:0007669"/>
    <property type="project" value="InterPro"/>
</dbReference>
<feature type="region of interest" description="Disordered" evidence="1">
    <location>
        <begin position="365"/>
        <end position="388"/>
    </location>
</feature>
<feature type="region of interest" description="Disordered" evidence="1">
    <location>
        <begin position="412"/>
        <end position="438"/>
    </location>
</feature>
<dbReference type="Gene3D" id="3.30.160.60">
    <property type="entry name" value="Classic Zinc Finger"/>
    <property type="match status" value="1"/>
</dbReference>
<accession>A0A0L0SGN6</accession>
<feature type="region of interest" description="Disordered" evidence="1">
    <location>
        <begin position="477"/>
        <end position="502"/>
    </location>
</feature>
<feature type="region of interest" description="Disordered" evidence="1">
    <location>
        <begin position="103"/>
        <end position="132"/>
    </location>
</feature>
<reference evidence="3 4" key="2">
    <citation type="submission" date="2009-11" db="EMBL/GenBank/DDBJ databases">
        <title>The Genome Sequence of Allomyces macrogynus strain ATCC 38327.</title>
        <authorList>
            <consortium name="The Broad Institute Genome Sequencing Platform"/>
            <person name="Russ C."/>
            <person name="Cuomo C."/>
            <person name="Shea T."/>
            <person name="Young S.K."/>
            <person name="Zeng Q."/>
            <person name="Koehrsen M."/>
            <person name="Haas B."/>
            <person name="Borodovsky M."/>
            <person name="Guigo R."/>
            <person name="Alvarado L."/>
            <person name="Berlin A."/>
            <person name="Borenstein D."/>
            <person name="Chen Z."/>
            <person name="Engels R."/>
            <person name="Freedman E."/>
            <person name="Gellesch M."/>
            <person name="Goldberg J."/>
            <person name="Griggs A."/>
            <person name="Gujja S."/>
            <person name="Heiman D."/>
            <person name="Hepburn T."/>
            <person name="Howarth C."/>
            <person name="Jen D."/>
            <person name="Larson L."/>
            <person name="Lewis B."/>
            <person name="Mehta T."/>
            <person name="Park D."/>
            <person name="Pearson M."/>
            <person name="Roberts A."/>
            <person name="Saif S."/>
            <person name="Shenoy N."/>
            <person name="Sisk P."/>
            <person name="Stolte C."/>
            <person name="Sykes S."/>
            <person name="Walk T."/>
            <person name="White J."/>
            <person name="Yandava C."/>
            <person name="Burger G."/>
            <person name="Gray M.W."/>
            <person name="Holland P.W.H."/>
            <person name="King N."/>
            <person name="Lang F.B.F."/>
            <person name="Roger A.J."/>
            <person name="Ruiz-Trillo I."/>
            <person name="Lander E."/>
            <person name="Nusbaum C."/>
        </authorList>
    </citation>
    <scope>NUCLEOTIDE SEQUENCE [LARGE SCALE GENOMIC DNA]</scope>
    <source>
        <strain evidence="3 4">ATCC 38327</strain>
    </source>
</reference>